<dbReference type="Proteomes" id="UP001152795">
    <property type="component" value="Unassembled WGS sequence"/>
</dbReference>
<protein>
    <recommendedName>
        <fullName evidence="18">alpha-1,2-Mannosidase</fullName>
        <ecNumber evidence="18">3.2.1.-</ecNumber>
    </recommendedName>
</protein>
<comment type="similarity">
    <text evidence="3 18">Belongs to the glycosyl hydrolase 47 family.</text>
</comment>
<organism evidence="21 22">
    <name type="scientific">Paramuricea clavata</name>
    <name type="common">Red gorgonian</name>
    <name type="synonym">Violescent sea-whip</name>
    <dbReference type="NCBI Taxonomy" id="317549"/>
    <lineage>
        <taxon>Eukaryota</taxon>
        <taxon>Metazoa</taxon>
        <taxon>Cnidaria</taxon>
        <taxon>Anthozoa</taxon>
        <taxon>Octocorallia</taxon>
        <taxon>Malacalcyonacea</taxon>
        <taxon>Plexauridae</taxon>
        <taxon>Paramuricea</taxon>
    </lineage>
</organism>
<dbReference type="InterPro" id="IPR001382">
    <property type="entry name" value="Glyco_hydro_47"/>
</dbReference>
<feature type="active site" description="Proton donor" evidence="15">
    <location>
        <position position="506"/>
    </location>
</feature>
<evidence type="ECO:0000256" key="17">
    <source>
        <dbReference type="PIRSR" id="PIRSR601382-3"/>
    </source>
</evidence>
<name>A0A7D9DK76_PARCT</name>
<comment type="catalytic activity">
    <reaction evidence="12">
        <text>N(4)-(alpha-D-Man-(1-&gt;2)-alpha-D-Man-(1-&gt;2)-alpha-D-Man-(1-&gt;3)-[alpha-D-Man-(1-&gt;2)-alpha-D-Man-(1-&gt;3)-[alpha-D-Man-(1-&gt;2)-alpha-D-Man-(1-&gt;6)]-alpha-D-Man-(1-&gt;6)]-beta-D-Man-(1-&gt;4)-beta-D-GlcNAc-(1-&gt;4)-beta-D-GlcNAc)-L-asparaginyl-[protein] (N-glucan mannose isomer 9A1,2,3B1,2,3) + 4 H2O = N(4)-(alpha-D-Man-(1-&gt;3)-[alpha-D-Man-(1-&gt;3)-[alpha-D-Man-(1-&gt;6)]-alpha-D-Man-(1-&gt;6)]-beta-D-Man-(1-&gt;4)-beta-D-GlcNAc-(1-&gt;4)-beta-D-GlcNAc)-L-asparaginyl-[protein] (N-glucan mannose isomer 5A1,2) + 4 beta-D-mannose</text>
        <dbReference type="Rhea" id="RHEA:56008"/>
        <dbReference type="Rhea" id="RHEA-COMP:14356"/>
        <dbReference type="Rhea" id="RHEA-COMP:14367"/>
        <dbReference type="ChEBI" id="CHEBI:15377"/>
        <dbReference type="ChEBI" id="CHEBI:28563"/>
        <dbReference type="ChEBI" id="CHEBI:59087"/>
        <dbReference type="ChEBI" id="CHEBI:139493"/>
        <dbReference type="EC" id="3.2.1.113"/>
    </reaction>
</comment>
<dbReference type="PANTHER" id="PTHR11742:SF6">
    <property type="entry name" value="MANNOSYL-OLIGOSACCHARIDE ALPHA-1,2-MANNOSIDASE IA-RELATED"/>
    <property type="match status" value="1"/>
</dbReference>
<feature type="compositionally biased region" description="Acidic residues" evidence="19">
    <location>
        <begin position="109"/>
        <end position="120"/>
    </location>
</feature>
<dbReference type="AlphaFoldDB" id="A0A7D9DK76"/>
<dbReference type="FunFam" id="1.50.10.10:FF:000002">
    <property type="entry name" value="alpha-1,2-Mannosidase"/>
    <property type="match status" value="1"/>
</dbReference>
<evidence type="ECO:0000256" key="10">
    <source>
        <dbReference type="ARBA" id="ARBA00023295"/>
    </source>
</evidence>
<dbReference type="SUPFAM" id="SSF48225">
    <property type="entry name" value="Seven-hairpin glycosidases"/>
    <property type="match status" value="1"/>
</dbReference>
<evidence type="ECO:0000256" key="4">
    <source>
        <dbReference type="ARBA" id="ARBA00022692"/>
    </source>
</evidence>
<feature type="active site" description="Proton donor" evidence="15">
    <location>
        <position position="264"/>
    </location>
</feature>
<evidence type="ECO:0000256" key="15">
    <source>
        <dbReference type="PIRSR" id="PIRSR601382-1"/>
    </source>
</evidence>
<evidence type="ECO:0000256" key="6">
    <source>
        <dbReference type="ARBA" id="ARBA00022837"/>
    </source>
</evidence>
<feature type="region of interest" description="Disordered" evidence="19">
    <location>
        <begin position="96"/>
        <end position="179"/>
    </location>
</feature>
<comment type="pathway">
    <text evidence="2">Protein modification; protein glycosylation.</text>
</comment>
<dbReference type="InterPro" id="IPR012341">
    <property type="entry name" value="6hp_glycosidase-like_sf"/>
</dbReference>
<evidence type="ECO:0000256" key="12">
    <source>
        <dbReference type="ARBA" id="ARBA00048605"/>
    </source>
</evidence>
<evidence type="ECO:0000313" key="21">
    <source>
        <dbReference type="EMBL" id="CAB3987590.1"/>
    </source>
</evidence>
<evidence type="ECO:0000256" key="1">
    <source>
        <dbReference type="ARBA" id="ARBA00001913"/>
    </source>
</evidence>
<keyword evidence="7" id="KW-0735">Signal-anchor</keyword>
<keyword evidence="9 17" id="KW-1015">Disulfide bond</keyword>
<dbReference type="GO" id="GO:0005783">
    <property type="term" value="C:endoplasmic reticulum"/>
    <property type="evidence" value="ECO:0007669"/>
    <property type="project" value="TreeGrafter"/>
</dbReference>
<feature type="active site" evidence="15">
    <location>
        <position position="397"/>
    </location>
</feature>
<feature type="disulfide bond" evidence="17">
    <location>
        <begin position="460"/>
        <end position="492"/>
    </location>
</feature>
<sequence length="628" mass="71203">MAATKGPMLPTHYRSVNVQKSGLRVREKYVLVIICGIFCCLMFGAFFFVPDLSSVGYLQAGKQALSKLVYNARDRVVVPIRPPVKDDLDDILKEHEVEKNKVDNKPVENDNDDSDDDDADEQVKEKIQREKEKLREQRREEEEQKKQEEKERLLRMKPTKHKEKAGGGEPKDEETKKRQDTVKKMMEKAWSGYVAHSWGQNELKPISKMGHSANIFGSQSMGATIVDAMDTLYIMGLEDEFKKGRDWIASNLSFDKSMTVSVFEICIRFLGGLLTSYALTEDEVFKIKAKEVGDRLLPAFNTPTGIPYGLVNLASGSGHNWGWASGGSSILAEFGTLHLEFVYLSHITKDPIYAEKVKKVRDVVDRMNKPQGLYPNYINPRSGAWGQSHVSLGALGDSFYEYLIKSWIQSGKTDDQARKMYDDAVEAVEKVMVQKSSSGLTYVAEYRFGSLEHKMGHLACFSGGMFALGAAGSRNNKKDHYVDLGARITNTCHESYKRTATGIGPEMFFFQGPHEAKGIRSSERYYILRPEVVESYFVMWRITHDQKYREWGWEAVQAIKKHCEVGVGFSGIRDVDNVPVQHDDVQQSFFLAETLKYLYLLFSDDSLIPLDHWVFNTEAHPLPVIGKT</sequence>
<feature type="transmembrane region" description="Helical" evidence="20">
    <location>
        <begin position="29"/>
        <end position="49"/>
    </location>
</feature>
<feature type="compositionally biased region" description="Basic and acidic residues" evidence="19">
    <location>
        <begin position="121"/>
        <end position="154"/>
    </location>
</feature>
<dbReference type="PANTHER" id="PTHR11742">
    <property type="entry name" value="MANNOSYL-OLIGOSACCHARIDE ALPHA-1,2-MANNOSIDASE-RELATED"/>
    <property type="match status" value="1"/>
</dbReference>
<evidence type="ECO:0000256" key="14">
    <source>
        <dbReference type="ARBA" id="ARBA00060399"/>
    </source>
</evidence>
<gene>
    <name evidence="21" type="ORF">PACLA_8A050972</name>
</gene>
<dbReference type="GO" id="GO:0005975">
    <property type="term" value="P:carbohydrate metabolic process"/>
    <property type="evidence" value="ECO:0007669"/>
    <property type="project" value="InterPro"/>
</dbReference>
<evidence type="ECO:0000256" key="19">
    <source>
        <dbReference type="SAM" id="MobiDB-lite"/>
    </source>
</evidence>
<dbReference type="InterPro" id="IPR050749">
    <property type="entry name" value="Glycosyl_Hydrolase_47"/>
</dbReference>
<dbReference type="EC" id="3.2.1.-" evidence="18"/>
<keyword evidence="20" id="KW-1133">Transmembrane helix</keyword>
<keyword evidence="22" id="KW-1185">Reference proteome</keyword>
<feature type="active site" evidence="15">
    <location>
        <position position="531"/>
    </location>
</feature>
<dbReference type="OrthoDB" id="8118055at2759"/>
<evidence type="ECO:0000256" key="9">
    <source>
        <dbReference type="ARBA" id="ARBA00023157"/>
    </source>
</evidence>
<dbReference type="EMBL" id="CACRXK020001200">
    <property type="protein sequence ID" value="CAB3987590.1"/>
    <property type="molecule type" value="Genomic_DNA"/>
</dbReference>
<comment type="function">
    <text evidence="13">Involved in the maturation of Asn-linked oligosaccharides. Progressively trim alpha-1,2-linked mannose residues from Man(9)GlcNAc(2) to produce Man(5)GlcNAc(2).</text>
</comment>
<keyword evidence="10 18" id="KW-0326">Glycosidase</keyword>
<evidence type="ECO:0000256" key="8">
    <source>
        <dbReference type="ARBA" id="ARBA00023136"/>
    </source>
</evidence>
<evidence type="ECO:0000256" key="5">
    <source>
        <dbReference type="ARBA" id="ARBA00022801"/>
    </source>
</evidence>
<dbReference type="GO" id="GO:0004571">
    <property type="term" value="F:mannosyl-oligosaccharide 1,2-alpha-mannosidase activity"/>
    <property type="evidence" value="ECO:0007669"/>
    <property type="project" value="UniProtKB-EC"/>
</dbReference>
<dbReference type="GO" id="GO:0000139">
    <property type="term" value="C:Golgi membrane"/>
    <property type="evidence" value="ECO:0007669"/>
    <property type="project" value="TreeGrafter"/>
</dbReference>
<keyword evidence="16" id="KW-0479">Metal-binding</keyword>
<dbReference type="GO" id="GO:0005509">
    <property type="term" value="F:calcium ion binding"/>
    <property type="evidence" value="ECO:0007669"/>
    <property type="project" value="InterPro"/>
</dbReference>
<evidence type="ECO:0000256" key="18">
    <source>
        <dbReference type="RuleBase" id="RU361193"/>
    </source>
</evidence>
<evidence type="ECO:0000256" key="2">
    <source>
        <dbReference type="ARBA" id="ARBA00004922"/>
    </source>
</evidence>
<dbReference type="PRINTS" id="PR00747">
    <property type="entry name" value="GLYHDRLASE47"/>
</dbReference>
<accession>A0A7D9DK76</accession>
<evidence type="ECO:0000256" key="7">
    <source>
        <dbReference type="ARBA" id="ARBA00022968"/>
    </source>
</evidence>
<evidence type="ECO:0000256" key="16">
    <source>
        <dbReference type="PIRSR" id="PIRSR601382-2"/>
    </source>
</evidence>
<comment type="subcellular location">
    <subcellularLocation>
        <location evidence="14">Endomembrane system</location>
        <topology evidence="14">Single-pass type II membrane protein</topology>
    </subcellularLocation>
</comment>
<comment type="catalytic activity">
    <reaction evidence="11">
        <text>N(4)-(alpha-D-Man-(1-&gt;2)-alpha-D-Man-(1-&gt;2)-alpha-D-Man-(1-&gt;3)-[alpha-D-Man-(1-&gt;3)-[alpha-D-Man-(1-&gt;2)-alpha-D-Man-(1-&gt;6)]-alpha-D-Man-(1-&gt;6)]-beta-D-Man-(1-&gt;4)-beta-D-GlcNAc-(1-&gt;4)-beta-D-GlcNAc)-L-asparaginyl-[protein] (N-glucan mannose isomer 8A1,2,3B1,3) + 3 H2O = N(4)-(alpha-D-Man-(1-&gt;3)-[alpha-D-Man-(1-&gt;3)-[alpha-D-Man-(1-&gt;6)]-alpha-D-Man-(1-&gt;6)]-beta-D-Man-(1-&gt;4)-beta-D-GlcNAc-(1-&gt;4)-beta-D-GlcNAc)-L-asparaginyl-[protein] (N-glucan mannose isomer 5A1,2) + 3 beta-D-mannose</text>
        <dbReference type="Rhea" id="RHEA:56028"/>
        <dbReference type="Rhea" id="RHEA-COMP:14358"/>
        <dbReference type="Rhea" id="RHEA-COMP:14367"/>
        <dbReference type="ChEBI" id="CHEBI:15377"/>
        <dbReference type="ChEBI" id="CHEBI:28563"/>
        <dbReference type="ChEBI" id="CHEBI:59087"/>
        <dbReference type="ChEBI" id="CHEBI:60628"/>
        <dbReference type="EC" id="3.2.1.113"/>
    </reaction>
</comment>
<comment type="caution">
    <text evidence="21">The sequence shown here is derived from an EMBL/GenBank/DDBJ whole genome shotgun (WGS) entry which is preliminary data.</text>
</comment>
<evidence type="ECO:0000256" key="11">
    <source>
        <dbReference type="ARBA" id="ARBA00047669"/>
    </source>
</evidence>
<dbReference type="Pfam" id="PF01532">
    <property type="entry name" value="Glyco_hydro_47"/>
    <property type="match status" value="1"/>
</dbReference>
<feature type="binding site" evidence="16">
    <location>
        <position position="617"/>
    </location>
    <ligand>
        <name>Ca(2+)</name>
        <dbReference type="ChEBI" id="CHEBI:29108"/>
    </ligand>
</feature>
<dbReference type="Gene3D" id="1.50.10.10">
    <property type="match status" value="1"/>
</dbReference>
<feature type="compositionally biased region" description="Basic and acidic residues" evidence="19">
    <location>
        <begin position="164"/>
        <end position="179"/>
    </location>
</feature>
<keyword evidence="6 16" id="KW-0106">Calcium</keyword>
<dbReference type="InterPro" id="IPR036026">
    <property type="entry name" value="Seven-hairpin_glycosidases"/>
</dbReference>
<evidence type="ECO:0000256" key="3">
    <source>
        <dbReference type="ARBA" id="ARBA00007658"/>
    </source>
</evidence>
<evidence type="ECO:0000313" key="22">
    <source>
        <dbReference type="Proteomes" id="UP001152795"/>
    </source>
</evidence>
<proteinExistence type="inferred from homology"/>
<evidence type="ECO:0000256" key="20">
    <source>
        <dbReference type="SAM" id="Phobius"/>
    </source>
</evidence>
<keyword evidence="8 20" id="KW-0472">Membrane</keyword>
<keyword evidence="4 20" id="KW-0812">Transmembrane</keyword>
<keyword evidence="5 18" id="KW-0378">Hydrolase</keyword>
<reference evidence="21" key="1">
    <citation type="submission" date="2020-04" db="EMBL/GenBank/DDBJ databases">
        <authorList>
            <person name="Alioto T."/>
            <person name="Alioto T."/>
            <person name="Gomez Garrido J."/>
        </authorList>
    </citation>
    <scope>NUCLEOTIDE SEQUENCE</scope>
    <source>
        <strain evidence="21">A484AB</strain>
    </source>
</reference>
<evidence type="ECO:0000256" key="13">
    <source>
        <dbReference type="ARBA" id="ARBA00054774"/>
    </source>
</evidence>
<comment type="cofactor">
    <cofactor evidence="1 16">
        <name>Ca(2+)</name>
        <dbReference type="ChEBI" id="CHEBI:29108"/>
    </cofactor>
</comment>
<feature type="compositionally biased region" description="Basic and acidic residues" evidence="19">
    <location>
        <begin position="96"/>
        <end position="108"/>
    </location>
</feature>